<comment type="caution">
    <text evidence="2">The sequence shown here is derived from an EMBL/GenBank/DDBJ whole genome shotgun (WGS) entry which is preliminary data.</text>
</comment>
<reference evidence="2 3" key="1">
    <citation type="journal article" date="2021" name="J. Hered.">
        <title>A chromosome-level genome assembly of the parasitoid wasp, Cotesia glomerata (Hymenoptera: Braconidae).</title>
        <authorList>
            <person name="Pinto B.J."/>
            <person name="Weis J.J."/>
            <person name="Gamble T."/>
            <person name="Ode P.J."/>
            <person name="Paul R."/>
            <person name="Zaspel J.M."/>
        </authorList>
    </citation>
    <scope>NUCLEOTIDE SEQUENCE [LARGE SCALE GENOMIC DNA]</scope>
    <source>
        <strain evidence="2">CgM1</strain>
    </source>
</reference>
<sequence length="73" mass="8184">MMLVRLVLTTTLFLLVLGIRNSTSQLRDELVATTKDRQAVDKEKEKDSIPSGGSREIELVMEYRGLVVCSESI</sequence>
<evidence type="ECO:0000256" key="1">
    <source>
        <dbReference type="SAM" id="SignalP"/>
    </source>
</evidence>
<keyword evidence="1" id="KW-0732">Signal</keyword>
<proteinExistence type="predicted"/>
<dbReference type="AlphaFoldDB" id="A0AAV7J3P7"/>
<accession>A0AAV7J3P7</accession>
<gene>
    <name evidence="2" type="ORF">KQX54_012150</name>
</gene>
<dbReference type="EMBL" id="JAHXZJ010000002">
    <property type="protein sequence ID" value="KAH0564446.1"/>
    <property type="molecule type" value="Genomic_DNA"/>
</dbReference>
<protein>
    <submittedName>
        <fullName evidence="2">Uncharacterized protein</fullName>
    </submittedName>
</protein>
<evidence type="ECO:0000313" key="3">
    <source>
        <dbReference type="Proteomes" id="UP000826195"/>
    </source>
</evidence>
<name>A0AAV7J3P7_COTGL</name>
<dbReference type="Proteomes" id="UP000826195">
    <property type="component" value="Unassembled WGS sequence"/>
</dbReference>
<feature type="signal peptide" evidence="1">
    <location>
        <begin position="1"/>
        <end position="18"/>
    </location>
</feature>
<feature type="chain" id="PRO_5043428832" evidence="1">
    <location>
        <begin position="19"/>
        <end position="73"/>
    </location>
</feature>
<keyword evidence="3" id="KW-1185">Reference proteome</keyword>
<evidence type="ECO:0000313" key="2">
    <source>
        <dbReference type="EMBL" id="KAH0564446.1"/>
    </source>
</evidence>
<organism evidence="2 3">
    <name type="scientific">Cotesia glomerata</name>
    <name type="common">Lepidopteran parasitic wasp</name>
    <name type="synonym">Apanteles glomeratus</name>
    <dbReference type="NCBI Taxonomy" id="32391"/>
    <lineage>
        <taxon>Eukaryota</taxon>
        <taxon>Metazoa</taxon>
        <taxon>Ecdysozoa</taxon>
        <taxon>Arthropoda</taxon>
        <taxon>Hexapoda</taxon>
        <taxon>Insecta</taxon>
        <taxon>Pterygota</taxon>
        <taxon>Neoptera</taxon>
        <taxon>Endopterygota</taxon>
        <taxon>Hymenoptera</taxon>
        <taxon>Apocrita</taxon>
        <taxon>Ichneumonoidea</taxon>
        <taxon>Braconidae</taxon>
        <taxon>Microgastrinae</taxon>
        <taxon>Cotesia</taxon>
    </lineage>
</organism>